<protein>
    <submittedName>
        <fullName evidence="1">Uncharacterized protein</fullName>
    </submittedName>
</protein>
<dbReference type="AlphaFoldDB" id="A0A0S3T883"/>
<evidence type="ECO:0000313" key="2">
    <source>
        <dbReference type="Proteomes" id="UP000291084"/>
    </source>
</evidence>
<proteinExistence type="predicted"/>
<evidence type="ECO:0000313" key="1">
    <source>
        <dbReference type="EMBL" id="BAU01104.1"/>
    </source>
</evidence>
<keyword evidence="2" id="KW-1185">Reference proteome</keyword>
<gene>
    <name evidence="1" type="primary">Vigan.11G026300</name>
    <name evidence="1" type="ORF">VIGAN_11026300</name>
</gene>
<dbReference type="EMBL" id="AP015044">
    <property type="protein sequence ID" value="BAU01104.1"/>
    <property type="molecule type" value="Genomic_DNA"/>
</dbReference>
<reference evidence="1 2" key="1">
    <citation type="journal article" date="2015" name="Sci. Rep.">
        <title>The power of single molecule real-time sequencing technology in the de novo assembly of a eukaryotic genome.</title>
        <authorList>
            <person name="Sakai H."/>
            <person name="Naito K."/>
            <person name="Ogiso-Tanaka E."/>
            <person name="Takahashi Y."/>
            <person name="Iseki K."/>
            <person name="Muto C."/>
            <person name="Satou K."/>
            <person name="Teruya K."/>
            <person name="Shiroma A."/>
            <person name="Shimoji M."/>
            <person name="Hirano T."/>
            <person name="Itoh T."/>
            <person name="Kaga A."/>
            <person name="Tomooka N."/>
        </authorList>
    </citation>
    <scope>NUCLEOTIDE SEQUENCE [LARGE SCALE GENOMIC DNA]</scope>
    <source>
        <strain evidence="2">cv. Shumari</strain>
    </source>
</reference>
<accession>A0A0S3T883</accession>
<name>A0A0S3T883_PHAAN</name>
<dbReference type="Proteomes" id="UP000291084">
    <property type="component" value="Chromosome 11"/>
</dbReference>
<organism evidence="1 2">
    <name type="scientific">Vigna angularis var. angularis</name>
    <dbReference type="NCBI Taxonomy" id="157739"/>
    <lineage>
        <taxon>Eukaryota</taxon>
        <taxon>Viridiplantae</taxon>
        <taxon>Streptophyta</taxon>
        <taxon>Embryophyta</taxon>
        <taxon>Tracheophyta</taxon>
        <taxon>Spermatophyta</taxon>
        <taxon>Magnoliopsida</taxon>
        <taxon>eudicotyledons</taxon>
        <taxon>Gunneridae</taxon>
        <taxon>Pentapetalae</taxon>
        <taxon>rosids</taxon>
        <taxon>fabids</taxon>
        <taxon>Fabales</taxon>
        <taxon>Fabaceae</taxon>
        <taxon>Papilionoideae</taxon>
        <taxon>50 kb inversion clade</taxon>
        <taxon>NPAAA clade</taxon>
        <taxon>indigoferoid/millettioid clade</taxon>
        <taxon>Phaseoleae</taxon>
        <taxon>Vigna</taxon>
    </lineage>
</organism>
<sequence length="176" mass="19767">MLLPLLDVTTASPHLHFARCSFNWTKTVELHFFACWTCLLCAFTLFTFQPMNALLFLCKTFKTSGCCSSPFSSYIRSLPFISLCTSSSPRQNQKENIAPCLIILCAWLLECKTKRDQTAAFSSSTVHTNSFFSQLNHYASLLFKLLAALQVWLLLLHGEPPSCCSPCCHVREALSP</sequence>